<dbReference type="GO" id="GO:0008662">
    <property type="term" value="F:1-phosphofructokinase activity"/>
    <property type="evidence" value="ECO:0007669"/>
    <property type="project" value="UniProtKB-EC"/>
</dbReference>
<sequence>MILFCDFNPKIVRKYTVSVENENLIDKSEIYPSGLGIDMVKFAYNIGVSSEILLLKGNVIGDEITQALQKMDISHQSVKLKDDNLEEIIIENSEFSNSYKSKSPRITMEDKNYLLAQFEDSAVGKKIVVIPKINHESLDNSIYDKMVKFCYNENIKVAINPSSLDDIKNLKPYILMLDKTDLSRDINLEYTGQVLKMNEELLKKGVGLVFVNSKRSTIISTKEKNYRAYLNKEKLDKNNVIEKFNTQSALAGMAVAIDRDYDFITSIKLAIACGVCDNFLEDFELEMSSVKKLMNSVEVGEI</sequence>
<dbReference type="Proteomes" id="UP001549162">
    <property type="component" value="Unassembled WGS sequence"/>
</dbReference>
<keyword evidence="2" id="KW-1185">Reference proteome</keyword>
<dbReference type="RefSeq" id="WP_354367670.1">
    <property type="nucleotide sequence ID" value="NZ_JBEPMA010000004.1"/>
</dbReference>
<dbReference type="Gene3D" id="3.40.1190.20">
    <property type="match status" value="1"/>
</dbReference>
<organism evidence="1 2">
    <name type="scientific">Peptoniphilus olsenii</name>
    <dbReference type="NCBI Taxonomy" id="411570"/>
    <lineage>
        <taxon>Bacteria</taxon>
        <taxon>Bacillati</taxon>
        <taxon>Bacillota</taxon>
        <taxon>Tissierellia</taxon>
        <taxon>Tissierellales</taxon>
        <taxon>Peptoniphilaceae</taxon>
        <taxon>Peptoniphilus</taxon>
    </lineage>
</organism>
<reference evidence="1 2" key="1">
    <citation type="submission" date="2024-06" db="EMBL/GenBank/DDBJ databases">
        <title>Genomic Encyclopedia of Type Strains, Phase IV (KMG-IV): sequencing the most valuable type-strain genomes for metagenomic binning, comparative biology and taxonomic classification.</title>
        <authorList>
            <person name="Goeker M."/>
        </authorList>
    </citation>
    <scope>NUCLEOTIDE SEQUENCE [LARGE SCALE GENOMIC DNA]</scope>
    <source>
        <strain evidence="1 2">DSM 21460</strain>
    </source>
</reference>
<dbReference type="PANTHER" id="PTHR46566">
    <property type="entry name" value="1-PHOSPHOFRUCTOKINASE-RELATED"/>
    <property type="match status" value="1"/>
</dbReference>
<gene>
    <name evidence="1" type="ORF">ABID14_000957</name>
</gene>
<dbReference type="InterPro" id="IPR029056">
    <property type="entry name" value="Ribokinase-like"/>
</dbReference>
<evidence type="ECO:0000313" key="2">
    <source>
        <dbReference type="Proteomes" id="UP001549162"/>
    </source>
</evidence>
<accession>A0ABV2J9N7</accession>
<proteinExistence type="predicted"/>
<keyword evidence="1" id="KW-0808">Transferase</keyword>
<name>A0ABV2J9N7_9FIRM</name>
<dbReference type="EMBL" id="JBEPMA010000004">
    <property type="protein sequence ID" value="MET3617328.1"/>
    <property type="molecule type" value="Genomic_DNA"/>
</dbReference>
<dbReference type="SUPFAM" id="SSF53613">
    <property type="entry name" value="Ribokinase-like"/>
    <property type="match status" value="1"/>
</dbReference>
<comment type="caution">
    <text evidence="1">The sequence shown here is derived from an EMBL/GenBank/DDBJ whole genome shotgun (WGS) entry which is preliminary data.</text>
</comment>
<protein>
    <submittedName>
        <fullName evidence="1">1-phosphofructokinase</fullName>
        <ecNumber evidence="1">2.7.1.56</ecNumber>
    </submittedName>
</protein>
<dbReference type="PANTHER" id="PTHR46566:SF1">
    <property type="entry name" value="1-PHOSPHOFRUCTOKINASE"/>
    <property type="match status" value="1"/>
</dbReference>
<evidence type="ECO:0000313" key="1">
    <source>
        <dbReference type="EMBL" id="MET3617328.1"/>
    </source>
</evidence>
<dbReference type="EC" id="2.7.1.56" evidence="1"/>